<evidence type="ECO:0000256" key="1">
    <source>
        <dbReference type="SAM" id="MobiDB-lite"/>
    </source>
</evidence>
<dbReference type="InterPro" id="IPR010730">
    <property type="entry name" value="HET"/>
</dbReference>
<keyword evidence="5" id="KW-1185">Reference proteome</keyword>
<feature type="transmembrane region" description="Helical" evidence="2">
    <location>
        <begin position="344"/>
        <end position="364"/>
    </location>
</feature>
<dbReference type="AlphaFoldDB" id="A0A8K0WJG8"/>
<comment type="caution">
    <text evidence="4">The sequence shown here is derived from an EMBL/GenBank/DDBJ whole genome shotgun (WGS) entry which is preliminary data.</text>
</comment>
<keyword evidence="2" id="KW-1133">Transmembrane helix</keyword>
<feature type="region of interest" description="Disordered" evidence="1">
    <location>
        <begin position="427"/>
        <end position="449"/>
    </location>
</feature>
<dbReference type="EMBL" id="JAGPNK010000027">
    <property type="protein sequence ID" value="KAH7303951.1"/>
    <property type="molecule type" value="Genomic_DNA"/>
</dbReference>
<evidence type="ECO:0000259" key="3">
    <source>
        <dbReference type="Pfam" id="PF06985"/>
    </source>
</evidence>
<evidence type="ECO:0000313" key="4">
    <source>
        <dbReference type="EMBL" id="KAH7303951.1"/>
    </source>
</evidence>
<proteinExistence type="predicted"/>
<evidence type="ECO:0000256" key="2">
    <source>
        <dbReference type="SAM" id="Phobius"/>
    </source>
</evidence>
<dbReference type="PANTHER" id="PTHR24148">
    <property type="entry name" value="ANKYRIN REPEAT DOMAIN-CONTAINING PROTEIN 39 HOMOLOG-RELATED"/>
    <property type="match status" value="1"/>
</dbReference>
<organism evidence="4 5">
    <name type="scientific">Stachybotrys elegans</name>
    <dbReference type="NCBI Taxonomy" id="80388"/>
    <lineage>
        <taxon>Eukaryota</taxon>
        <taxon>Fungi</taxon>
        <taxon>Dikarya</taxon>
        <taxon>Ascomycota</taxon>
        <taxon>Pezizomycotina</taxon>
        <taxon>Sordariomycetes</taxon>
        <taxon>Hypocreomycetidae</taxon>
        <taxon>Hypocreales</taxon>
        <taxon>Stachybotryaceae</taxon>
        <taxon>Stachybotrys</taxon>
    </lineage>
</organism>
<dbReference type="InterPro" id="IPR052895">
    <property type="entry name" value="HetReg/Transcr_Mod"/>
</dbReference>
<dbReference type="Pfam" id="PF06985">
    <property type="entry name" value="HET"/>
    <property type="match status" value="1"/>
</dbReference>
<dbReference type="OrthoDB" id="2157530at2759"/>
<protein>
    <submittedName>
        <fullName evidence="4">Heterokaryon incompatibility protein-domain-containing protein</fullName>
    </submittedName>
</protein>
<feature type="transmembrane region" description="Helical" evidence="2">
    <location>
        <begin position="312"/>
        <end position="332"/>
    </location>
</feature>
<name>A0A8K0WJG8_9HYPO</name>
<gene>
    <name evidence="4" type="ORF">B0I35DRAFT_495860</name>
</gene>
<evidence type="ECO:0000313" key="5">
    <source>
        <dbReference type="Proteomes" id="UP000813444"/>
    </source>
</evidence>
<dbReference type="Proteomes" id="UP000813444">
    <property type="component" value="Unassembled WGS sequence"/>
</dbReference>
<reference evidence="4" key="1">
    <citation type="journal article" date="2021" name="Nat. Commun.">
        <title>Genetic determinants of endophytism in the Arabidopsis root mycobiome.</title>
        <authorList>
            <person name="Mesny F."/>
            <person name="Miyauchi S."/>
            <person name="Thiergart T."/>
            <person name="Pickel B."/>
            <person name="Atanasova L."/>
            <person name="Karlsson M."/>
            <person name="Huettel B."/>
            <person name="Barry K.W."/>
            <person name="Haridas S."/>
            <person name="Chen C."/>
            <person name="Bauer D."/>
            <person name="Andreopoulos W."/>
            <person name="Pangilinan J."/>
            <person name="LaButti K."/>
            <person name="Riley R."/>
            <person name="Lipzen A."/>
            <person name="Clum A."/>
            <person name="Drula E."/>
            <person name="Henrissat B."/>
            <person name="Kohler A."/>
            <person name="Grigoriev I.V."/>
            <person name="Martin F.M."/>
            <person name="Hacquard S."/>
        </authorList>
    </citation>
    <scope>NUCLEOTIDE SEQUENCE</scope>
    <source>
        <strain evidence="4">MPI-CAGE-CH-0235</strain>
    </source>
</reference>
<accession>A0A8K0WJG8</accession>
<keyword evidence="2" id="KW-0812">Transmembrane</keyword>
<dbReference type="PANTHER" id="PTHR24148:SF64">
    <property type="entry name" value="HETEROKARYON INCOMPATIBILITY DOMAIN-CONTAINING PROTEIN"/>
    <property type="match status" value="1"/>
</dbReference>
<sequence length="449" mass="50396">MMDRCDIELAEMQPQQSSVSNHRLLGYYKSLPLTSVSSIRVLDLFQAPVSRGRPRITGQLRVIDLEDETSFTALSYVWGDYSSPKDVLHCSGCEIEVTRNCWSAMYHLTKSGPLTIWIDAVCINQSDDDEKARQIPLMTKIYSRASVTYAWLGRGNKNTDAAMEFLAQAALPFEKRKSGCATIPTGTSTAFRHALYFYTRQVSVHIRPHYAGLGAIFSARWIERVWTLQEAVMSTNLLVVCGDKSVSWNAMIHSLEYMTFMGTKVLALTFPVPFWEWWLLSTLWRNHRGADSSDMTSRLLQYRKCIEMSYRIFIGLLVLGLAVPAALIVAGFTRTSVAEQAAPLIVIGIALLAPNMAIMVSFLFRMAVPLLNPHTSTEVFLKELQRRKATNPQDKYFGALCFRHYDSNAIAPLDAPIEVVYRRSGATPGSKPQYHIEFGNHGPGTESTV</sequence>
<feature type="domain" description="Heterokaryon incompatibility" evidence="3">
    <location>
        <begin position="71"/>
        <end position="230"/>
    </location>
</feature>
<keyword evidence="2" id="KW-0472">Membrane</keyword>